<evidence type="ECO:0000313" key="2">
    <source>
        <dbReference type="Proteomes" id="UP000799438"/>
    </source>
</evidence>
<keyword evidence="2" id="KW-1185">Reference proteome</keyword>
<dbReference type="Proteomes" id="UP000799438">
    <property type="component" value="Unassembled WGS sequence"/>
</dbReference>
<dbReference type="RefSeq" id="XP_033402177.1">
    <property type="nucleotide sequence ID" value="XM_033539620.1"/>
</dbReference>
<proteinExistence type="predicted"/>
<name>A0A6A6BRQ6_9PEZI</name>
<dbReference type="EMBL" id="ML995475">
    <property type="protein sequence ID" value="KAF2146468.1"/>
    <property type="molecule type" value="Genomic_DNA"/>
</dbReference>
<evidence type="ECO:0000313" key="1">
    <source>
        <dbReference type="EMBL" id="KAF2146468.1"/>
    </source>
</evidence>
<protein>
    <submittedName>
        <fullName evidence="1">Uncharacterized protein</fullName>
    </submittedName>
</protein>
<organism evidence="1 2">
    <name type="scientific">Aplosporella prunicola CBS 121167</name>
    <dbReference type="NCBI Taxonomy" id="1176127"/>
    <lineage>
        <taxon>Eukaryota</taxon>
        <taxon>Fungi</taxon>
        <taxon>Dikarya</taxon>
        <taxon>Ascomycota</taxon>
        <taxon>Pezizomycotina</taxon>
        <taxon>Dothideomycetes</taxon>
        <taxon>Dothideomycetes incertae sedis</taxon>
        <taxon>Botryosphaeriales</taxon>
        <taxon>Aplosporellaceae</taxon>
        <taxon>Aplosporella</taxon>
    </lineage>
</organism>
<gene>
    <name evidence="1" type="ORF">K452DRAFT_282636</name>
</gene>
<dbReference type="GeneID" id="54297116"/>
<accession>A0A6A6BRQ6</accession>
<sequence>MMWAGFLVRYGLTNYIHMERDPESKKNGVIAKSYCDVLDKMLERSLDLDMRFVHDNSSLHTANLTK</sequence>
<reference evidence="1" key="1">
    <citation type="journal article" date="2020" name="Stud. Mycol.">
        <title>101 Dothideomycetes genomes: a test case for predicting lifestyles and emergence of pathogens.</title>
        <authorList>
            <person name="Haridas S."/>
            <person name="Albert R."/>
            <person name="Binder M."/>
            <person name="Bloem J."/>
            <person name="Labutti K."/>
            <person name="Salamov A."/>
            <person name="Andreopoulos B."/>
            <person name="Baker S."/>
            <person name="Barry K."/>
            <person name="Bills G."/>
            <person name="Bluhm B."/>
            <person name="Cannon C."/>
            <person name="Castanera R."/>
            <person name="Culley D."/>
            <person name="Daum C."/>
            <person name="Ezra D."/>
            <person name="Gonzalez J."/>
            <person name="Henrissat B."/>
            <person name="Kuo A."/>
            <person name="Liang C."/>
            <person name="Lipzen A."/>
            <person name="Lutzoni F."/>
            <person name="Magnuson J."/>
            <person name="Mondo S."/>
            <person name="Nolan M."/>
            <person name="Ohm R."/>
            <person name="Pangilinan J."/>
            <person name="Park H.-J."/>
            <person name="Ramirez L."/>
            <person name="Alfaro M."/>
            <person name="Sun H."/>
            <person name="Tritt A."/>
            <person name="Yoshinaga Y."/>
            <person name="Zwiers L.-H."/>
            <person name="Turgeon B."/>
            <person name="Goodwin S."/>
            <person name="Spatafora J."/>
            <person name="Crous P."/>
            <person name="Grigoriev I."/>
        </authorList>
    </citation>
    <scope>NUCLEOTIDE SEQUENCE</scope>
    <source>
        <strain evidence="1">CBS 121167</strain>
    </source>
</reference>
<dbReference type="AlphaFoldDB" id="A0A6A6BRQ6"/>